<feature type="region of interest" description="Disordered" evidence="1">
    <location>
        <begin position="245"/>
        <end position="337"/>
    </location>
</feature>
<evidence type="ECO:0000313" key="2">
    <source>
        <dbReference type="EMBL" id="KIK08857.1"/>
    </source>
</evidence>
<evidence type="ECO:0008006" key="4">
    <source>
        <dbReference type="Google" id="ProtNLM"/>
    </source>
</evidence>
<dbReference type="EMBL" id="KN838540">
    <property type="protein sequence ID" value="KIK08857.1"/>
    <property type="molecule type" value="Genomic_DNA"/>
</dbReference>
<reference evidence="3" key="2">
    <citation type="submission" date="2015-01" db="EMBL/GenBank/DDBJ databases">
        <title>Evolutionary Origins and Diversification of the Mycorrhizal Mutualists.</title>
        <authorList>
            <consortium name="DOE Joint Genome Institute"/>
            <consortium name="Mycorrhizal Genomics Consortium"/>
            <person name="Kohler A."/>
            <person name="Kuo A."/>
            <person name="Nagy L.G."/>
            <person name="Floudas D."/>
            <person name="Copeland A."/>
            <person name="Barry K.W."/>
            <person name="Cichocki N."/>
            <person name="Veneault-Fourrey C."/>
            <person name="LaButti K."/>
            <person name="Lindquist E.A."/>
            <person name="Lipzen A."/>
            <person name="Lundell T."/>
            <person name="Morin E."/>
            <person name="Murat C."/>
            <person name="Riley R."/>
            <person name="Ohm R."/>
            <person name="Sun H."/>
            <person name="Tunlid A."/>
            <person name="Henrissat B."/>
            <person name="Grigoriev I.V."/>
            <person name="Hibbett D.S."/>
            <person name="Martin F."/>
        </authorList>
    </citation>
    <scope>NUCLEOTIDE SEQUENCE [LARGE SCALE GENOMIC DNA]</scope>
    <source>
        <strain evidence="3">LaAM-08-1</strain>
    </source>
</reference>
<proteinExistence type="predicted"/>
<dbReference type="HOGENOM" id="CLU_012738_0_0_1"/>
<feature type="compositionally biased region" description="Basic and acidic residues" evidence="1">
    <location>
        <begin position="26"/>
        <end position="37"/>
    </location>
</feature>
<feature type="region of interest" description="Disordered" evidence="1">
    <location>
        <begin position="1"/>
        <end position="43"/>
    </location>
</feature>
<dbReference type="Proteomes" id="UP000054477">
    <property type="component" value="Unassembled WGS sequence"/>
</dbReference>
<feature type="compositionally biased region" description="Polar residues" evidence="1">
    <location>
        <begin position="278"/>
        <end position="288"/>
    </location>
</feature>
<evidence type="ECO:0000313" key="3">
    <source>
        <dbReference type="Proteomes" id="UP000054477"/>
    </source>
</evidence>
<organism evidence="2 3">
    <name type="scientific">Laccaria amethystina LaAM-08-1</name>
    <dbReference type="NCBI Taxonomy" id="1095629"/>
    <lineage>
        <taxon>Eukaryota</taxon>
        <taxon>Fungi</taxon>
        <taxon>Dikarya</taxon>
        <taxon>Basidiomycota</taxon>
        <taxon>Agaricomycotina</taxon>
        <taxon>Agaricomycetes</taxon>
        <taxon>Agaricomycetidae</taxon>
        <taxon>Agaricales</taxon>
        <taxon>Agaricineae</taxon>
        <taxon>Hydnangiaceae</taxon>
        <taxon>Laccaria</taxon>
    </lineage>
</organism>
<dbReference type="STRING" id="1095629.A0A0C9YEI3"/>
<evidence type="ECO:0000256" key="1">
    <source>
        <dbReference type="SAM" id="MobiDB-lite"/>
    </source>
</evidence>
<dbReference type="AlphaFoldDB" id="A0A0C9YEI3"/>
<protein>
    <recommendedName>
        <fullName evidence="4">CCZ1/INTU/HSP4 first Longin domain-containing protein</fullName>
    </recommendedName>
</protein>
<reference evidence="2 3" key="1">
    <citation type="submission" date="2014-04" db="EMBL/GenBank/DDBJ databases">
        <authorList>
            <consortium name="DOE Joint Genome Institute"/>
            <person name="Kuo A."/>
            <person name="Kohler A."/>
            <person name="Nagy L.G."/>
            <person name="Floudas D."/>
            <person name="Copeland A."/>
            <person name="Barry K.W."/>
            <person name="Cichocki N."/>
            <person name="Veneault-Fourrey C."/>
            <person name="LaButti K."/>
            <person name="Lindquist E.A."/>
            <person name="Lipzen A."/>
            <person name="Lundell T."/>
            <person name="Morin E."/>
            <person name="Murat C."/>
            <person name="Sun H."/>
            <person name="Tunlid A."/>
            <person name="Henrissat B."/>
            <person name="Grigoriev I.V."/>
            <person name="Hibbett D.S."/>
            <person name="Martin F."/>
            <person name="Nordberg H.P."/>
            <person name="Cantor M.N."/>
            <person name="Hua S.X."/>
        </authorList>
    </citation>
    <scope>NUCLEOTIDE SEQUENCE [LARGE SCALE GENOMIC DNA]</scope>
    <source>
        <strain evidence="2 3">LaAM-08-1</strain>
    </source>
</reference>
<feature type="compositionally biased region" description="Low complexity" evidence="1">
    <location>
        <begin position="319"/>
        <end position="337"/>
    </location>
</feature>
<accession>A0A0C9YEI3</accession>
<dbReference type="OrthoDB" id="240546at2759"/>
<feature type="compositionally biased region" description="Polar residues" evidence="1">
    <location>
        <begin position="301"/>
        <end position="310"/>
    </location>
</feature>
<sequence length="535" mass="57655">MAVKGIELAKVPQVTSSKSKGKSKAKPLEKGTEKEKGPGPTYDYDDGSVNDVAIRAHVLRGYERFKLTHGSFTSILSTLGQQALELQLDRFFTVWAWSWNLEDGHEICEQLGSPLHPSFSALIPILDDFCALLSDETVAVVLSPPTLVPSTRYTNAGYPPSLIDYLMSIIPPPTSTEDCISPLSSSVDTIKGKVPAMSNPNQSGDLKKEAGNFLGMPAMNVNMDVRKWNWHGYLTFGRGSLSKPNISHSLENKQMPPFNSGDGEEVQVDASALEDALSSGSRSISTASDGGGTDLTPSDPYLSNDTNGNVSPPKDDDLLLSPTSPLSPSLVPDTAEEPAAIPSPPPFSEFLTVGVHLAPPSNPTGTKRRRVHYHIRNRLMLVLLGMTEDNETRDLKLAAKHTTRLLDDLESATDAAAHASLFESLPSANKILQPLDTHIVSTGQYTLSSPKFVSKSSHLYNAMAMQGIDPGITEVFSRGQNPQHWHVAKRGLGSNGGDSGGEVYLEVFRKETSLTDVDNVLAGIVRRSSLVDGSV</sequence>
<name>A0A0C9YEI3_9AGAR</name>
<gene>
    <name evidence="2" type="ORF">K443DRAFT_671917</name>
</gene>
<keyword evidence="3" id="KW-1185">Reference proteome</keyword>